<keyword evidence="10" id="KW-1185">Reference proteome</keyword>
<evidence type="ECO:0000256" key="4">
    <source>
        <dbReference type="ARBA" id="ARBA00022729"/>
    </source>
</evidence>
<sequence length="97" mass="10706">LQAWCLHLCMSLDGDLEFPLESVKKLRELAVEDGGLGGPHARSQLAFIKICKHPELPKDLLPVCERKDAVLVFRRLSLAVQDDDQCELCANTACTGC</sequence>
<dbReference type="SUPFAM" id="SSF89890">
    <property type="entry name" value="Proguanylin"/>
    <property type="match status" value="1"/>
</dbReference>
<dbReference type="PIRSF" id="PIRSF001849">
    <property type="entry name" value="Guanylin"/>
    <property type="match status" value="1"/>
</dbReference>
<comment type="similarity">
    <text evidence="2">Belongs to the guanylin family.</text>
</comment>
<dbReference type="PANTHER" id="PTHR11318:SF4">
    <property type="entry name" value="GUANYLATE CYCLASE ACTIVATOR 2B"/>
    <property type="match status" value="1"/>
</dbReference>
<dbReference type="Ensembl" id="ENSSMRT00000013083.1">
    <property type="protein sequence ID" value="ENSSMRP00000011233.1"/>
    <property type="gene ID" value="ENSSMRG00000008833.1"/>
</dbReference>
<evidence type="ECO:0000256" key="3">
    <source>
        <dbReference type="ARBA" id="ARBA00022525"/>
    </source>
</evidence>
<evidence type="ECO:0000256" key="1">
    <source>
        <dbReference type="ARBA" id="ARBA00004613"/>
    </source>
</evidence>
<dbReference type="Gene3D" id="3.90.1450.10">
    <property type="entry name" value="Guanylin"/>
    <property type="match status" value="1"/>
</dbReference>
<dbReference type="InterPro" id="IPR000879">
    <property type="entry name" value="Guanylin"/>
</dbReference>
<evidence type="ECO:0000313" key="9">
    <source>
        <dbReference type="Ensembl" id="ENSSMRP00000011233.1"/>
    </source>
</evidence>
<dbReference type="OMA" id="ACEICES"/>
<accession>A0A8D0BNZ4</accession>
<dbReference type="GO" id="GO:0030250">
    <property type="term" value="F:guanylate cyclase activator activity"/>
    <property type="evidence" value="ECO:0007669"/>
    <property type="project" value="InterPro"/>
</dbReference>
<dbReference type="AlphaFoldDB" id="A0A8D0BNZ4"/>
<evidence type="ECO:0000313" key="10">
    <source>
        <dbReference type="Proteomes" id="UP000694421"/>
    </source>
</evidence>
<dbReference type="Proteomes" id="UP000694421">
    <property type="component" value="Unplaced"/>
</dbReference>
<evidence type="ECO:0000256" key="6">
    <source>
        <dbReference type="ARBA" id="ARBA00037765"/>
    </source>
</evidence>
<dbReference type="InterPro" id="IPR036382">
    <property type="entry name" value="Guanylin_sf"/>
</dbReference>
<feature type="disulfide bond" evidence="8">
    <location>
        <begin position="89"/>
        <end position="97"/>
    </location>
</feature>
<dbReference type="PRINTS" id="PR00774">
    <property type="entry name" value="GUANYLIN"/>
</dbReference>
<evidence type="ECO:0000256" key="5">
    <source>
        <dbReference type="ARBA" id="ARBA00023157"/>
    </source>
</evidence>
<proteinExistence type="inferred from homology"/>
<comment type="function">
    <text evidence="6">Endogenous activator of intestinal guanylate cyclase. It stimulates this enzyme through the same receptor binding region as the heat-stable enterotoxins. May be a potent physiological regulator of intestinal fluid and electrolyte transport. May be an autocrine/paracrine regulator of intestinal salt and water transport.</text>
</comment>
<organism evidence="9 10">
    <name type="scientific">Salvator merianae</name>
    <name type="common">Argentine black and white tegu</name>
    <name type="synonym">Tupinambis merianae</name>
    <dbReference type="NCBI Taxonomy" id="96440"/>
    <lineage>
        <taxon>Eukaryota</taxon>
        <taxon>Metazoa</taxon>
        <taxon>Chordata</taxon>
        <taxon>Craniata</taxon>
        <taxon>Vertebrata</taxon>
        <taxon>Euteleostomi</taxon>
        <taxon>Lepidosauria</taxon>
        <taxon>Squamata</taxon>
        <taxon>Bifurcata</taxon>
        <taxon>Unidentata</taxon>
        <taxon>Episquamata</taxon>
        <taxon>Laterata</taxon>
        <taxon>Teiioidea</taxon>
        <taxon>Teiidae</taxon>
        <taxon>Salvator</taxon>
    </lineage>
</organism>
<dbReference type="Pfam" id="PF02058">
    <property type="entry name" value="Guanylin"/>
    <property type="match status" value="1"/>
</dbReference>
<comment type="subcellular location">
    <subcellularLocation>
        <location evidence="1">Secreted</location>
    </subcellularLocation>
</comment>
<dbReference type="GeneTree" id="ENSGT00940000154436"/>
<dbReference type="GO" id="GO:0005576">
    <property type="term" value="C:extracellular region"/>
    <property type="evidence" value="ECO:0007669"/>
    <property type="project" value="UniProtKB-SubCell"/>
</dbReference>
<evidence type="ECO:0000256" key="7">
    <source>
        <dbReference type="ARBA" id="ARBA00041176"/>
    </source>
</evidence>
<feature type="disulfide bond" evidence="8">
    <location>
        <begin position="51"/>
        <end position="64"/>
    </location>
</feature>
<name>A0A8D0BNZ4_SALMN</name>
<keyword evidence="3" id="KW-0964">Secreted</keyword>
<reference evidence="9" key="2">
    <citation type="submission" date="2025-09" db="UniProtKB">
        <authorList>
            <consortium name="Ensembl"/>
        </authorList>
    </citation>
    <scope>IDENTIFICATION</scope>
</reference>
<protein>
    <recommendedName>
        <fullName evidence="7">Guanylate cyclase activator 2B</fullName>
    </recommendedName>
</protein>
<evidence type="ECO:0000256" key="2">
    <source>
        <dbReference type="ARBA" id="ARBA00009883"/>
    </source>
</evidence>
<keyword evidence="4" id="KW-0732">Signal</keyword>
<dbReference type="PANTHER" id="PTHR11318">
    <property type="entry name" value="GUANYLIN FAMILY MEMBER"/>
    <property type="match status" value="1"/>
</dbReference>
<reference evidence="9" key="1">
    <citation type="submission" date="2025-08" db="UniProtKB">
        <authorList>
            <consortium name="Ensembl"/>
        </authorList>
    </citation>
    <scope>IDENTIFICATION</scope>
</reference>
<evidence type="ECO:0000256" key="8">
    <source>
        <dbReference type="PIRSR" id="PIRSR001849-50"/>
    </source>
</evidence>
<feature type="disulfide bond" evidence="8">
    <location>
        <begin position="86"/>
        <end position="94"/>
    </location>
</feature>
<keyword evidence="5 8" id="KW-1015">Disulfide bond</keyword>